<evidence type="ECO:0000256" key="6">
    <source>
        <dbReference type="ARBA" id="ARBA00023125"/>
    </source>
</evidence>
<dbReference type="EC" id="2.1.1.-" evidence="8"/>
<proteinExistence type="inferred from homology"/>
<protein>
    <recommendedName>
        <fullName evidence="8">Methyltransferase</fullName>
        <ecNumber evidence="8">2.1.1.-</ecNumber>
    </recommendedName>
</protein>
<organism evidence="10 11">
    <name type="scientific">Rubellicoccus peritrichatus</name>
    <dbReference type="NCBI Taxonomy" id="3080537"/>
    <lineage>
        <taxon>Bacteria</taxon>
        <taxon>Pseudomonadati</taxon>
        <taxon>Verrucomicrobiota</taxon>
        <taxon>Opitutia</taxon>
        <taxon>Puniceicoccales</taxon>
        <taxon>Cerasicoccaceae</taxon>
        <taxon>Rubellicoccus</taxon>
    </lineage>
</organism>
<dbReference type="InterPro" id="IPR002941">
    <property type="entry name" value="DNA_methylase_N4/N6"/>
</dbReference>
<dbReference type="InterPro" id="IPR017985">
    <property type="entry name" value="MeTrfase_CN4_CS"/>
</dbReference>
<dbReference type="SUPFAM" id="SSF53335">
    <property type="entry name" value="S-adenosyl-L-methionine-dependent methyltransferases"/>
    <property type="match status" value="1"/>
</dbReference>
<sequence>MHINIENQDCVLGMKSLPGESVDVVITSPPYNIGIAYNSYDDKGTREDYLNWTRDWTHGVNRVLKDDGSFFINIGASPKDPLLPHQIALQLSEDFVLQNTFHWIKAVSVETREGDTVSAGHFKPINSKRYVTDCHEYVFHFTKHGNVPLDRLAIGVPYADKSNIARWGHTDGKDKRCRGNTWFVPYETIKSRSKDRPHPATFPAKLAEHCIRIHGEPEQSCVMDPFLGIGHSLRAAQACKASQFIGFEIDPDYFKEAQTLTHSQHAST</sequence>
<evidence type="ECO:0000313" key="11">
    <source>
        <dbReference type="Proteomes" id="UP001304300"/>
    </source>
</evidence>
<accession>A0AAQ3L7B8</accession>
<gene>
    <name evidence="10" type="ORF">RZN69_11770</name>
</gene>
<evidence type="ECO:0000256" key="5">
    <source>
        <dbReference type="ARBA" id="ARBA00022747"/>
    </source>
</evidence>
<dbReference type="GO" id="GO:0008170">
    <property type="term" value="F:N-methyltransferase activity"/>
    <property type="evidence" value="ECO:0007669"/>
    <property type="project" value="InterPro"/>
</dbReference>
<dbReference type="KEGG" id="puo:RZN69_11770"/>
<dbReference type="PRINTS" id="PR00508">
    <property type="entry name" value="S21N4MTFRASE"/>
</dbReference>
<dbReference type="PROSITE" id="PS00093">
    <property type="entry name" value="N4_MTASE"/>
    <property type="match status" value="1"/>
</dbReference>
<evidence type="ECO:0000256" key="2">
    <source>
        <dbReference type="ARBA" id="ARBA00022603"/>
    </source>
</evidence>
<dbReference type="InterPro" id="IPR001091">
    <property type="entry name" value="RM_Methyltransferase"/>
</dbReference>
<dbReference type="RefSeq" id="WP_317831132.1">
    <property type="nucleotide sequence ID" value="NZ_CP136920.1"/>
</dbReference>
<feature type="domain" description="DNA methylase N-4/N-6" evidence="9">
    <location>
        <begin position="22"/>
        <end position="258"/>
    </location>
</feature>
<dbReference type="GO" id="GO:0003677">
    <property type="term" value="F:DNA binding"/>
    <property type="evidence" value="ECO:0007669"/>
    <property type="project" value="UniProtKB-KW"/>
</dbReference>
<dbReference type="GO" id="GO:0015667">
    <property type="term" value="F:site-specific DNA-methyltransferase (cytosine-N4-specific) activity"/>
    <property type="evidence" value="ECO:0007669"/>
    <property type="project" value="UniProtKB-EC"/>
</dbReference>
<evidence type="ECO:0000259" key="9">
    <source>
        <dbReference type="Pfam" id="PF01555"/>
    </source>
</evidence>
<dbReference type="Gene3D" id="3.40.50.150">
    <property type="entry name" value="Vaccinia Virus protein VP39"/>
    <property type="match status" value="1"/>
</dbReference>
<reference evidence="10 11" key="1">
    <citation type="submission" date="2023-10" db="EMBL/GenBank/DDBJ databases">
        <title>Rubellicoccus peritrichatus gen. nov., sp. nov., isolated from an algae of coral reef tank.</title>
        <authorList>
            <person name="Luo J."/>
        </authorList>
    </citation>
    <scope>NUCLEOTIDE SEQUENCE [LARGE SCALE GENOMIC DNA]</scope>
    <source>
        <strain evidence="10 11">CR14</strain>
    </source>
</reference>
<dbReference type="GO" id="GO:0009307">
    <property type="term" value="P:DNA restriction-modification system"/>
    <property type="evidence" value="ECO:0007669"/>
    <property type="project" value="UniProtKB-KW"/>
</dbReference>
<keyword evidence="4" id="KW-0949">S-adenosyl-L-methionine</keyword>
<dbReference type="Proteomes" id="UP001304300">
    <property type="component" value="Chromosome"/>
</dbReference>
<dbReference type="Pfam" id="PF01555">
    <property type="entry name" value="N6_N4_Mtase"/>
    <property type="match status" value="1"/>
</dbReference>
<keyword evidence="2 10" id="KW-0489">Methyltransferase</keyword>
<evidence type="ECO:0000256" key="3">
    <source>
        <dbReference type="ARBA" id="ARBA00022679"/>
    </source>
</evidence>
<evidence type="ECO:0000256" key="4">
    <source>
        <dbReference type="ARBA" id="ARBA00022691"/>
    </source>
</evidence>
<evidence type="ECO:0000313" key="10">
    <source>
        <dbReference type="EMBL" id="WOO39292.1"/>
    </source>
</evidence>
<evidence type="ECO:0000256" key="1">
    <source>
        <dbReference type="ARBA" id="ARBA00010203"/>
    </source>
</evidence>
<dbReference type="EMBL" id="CP136920">
    <property type="protein sequence ID" value="WOO39292.1"/>
    <property type="molecule type" value="Genomic_DNA"/>
</dbReference>
<dbReference type="AlphaFoldDB" id="A0AAQ3L7B8"/>
<comment type="catalytic activity">
    <reaction evidence="7">
        <text>a 2'-deoxycytidine in DNA + S-adenosyl-L-methionine = an N(4)-methyl-2'-deoxycytidine in DNA + S-adenosyl-L-homocysteine + H(+)</text>
        <dbReference type="Rhea" id="RHEA:16857"/>
        <dbReference type="Rhea" id="RHEA-COMP:11369"/>
        <dbReference type="Rhea" id="RHEA-COMP:13674"/>
        <dbReference type="ChEBI" id="CHEBI:15378"/>
        <dbReference type="ChEBI" id="CHEBI:57856"/>
        <dbReference type="ChEBI" id="CHEBI:59789"/>
        <dbReference type="ChEBI" id="CHEBI:85452"/>
        <dbReference type="ChEBI" id="CHEBI:137933"/>
        <dbReference type="EC" id="2.1.1.113"/>
    </reaction>
</comment>
<keyword evidence="3 10" id="KW-0808">Transferase</keyword>
<keyword evidence="11" id="KW-1185">Reference proteome</keyword>
<name>A0AAQ3L7B8_9BACT</name>
<keyword evidence="6" id="KW-0238">DNA-binding</keyword>
<dbReference type="InterPro" id="IPR029063">
    <property type="entry name" value="SAM-dependent_MTases_sf"/>
</dbReference>
<keyword evidence="5" id="KW-0680">Restriction system</keyword>
<evidence type="ECO:0000256" key="7">
    <source>
        <dbReference type="ARBA" id="ARBA00049120"/>
    </source>
</evidence>
<comment type="similarity">
    <text evidence="1">Belongs to the N(4)/N(6)-methyltransferase family. N(4) subfamily.</text>
</comment>
<dbReference type="GO" id="GO:0032259">
    <property type="term" value="P:methylation"/>
    <property type="evidence" value="ECO:0007669"/>
    <property type="project" value="UniProtKB-KW"/>
</dbReference>
<evidence type="ECO:0000256" key="8">
    <source>
        <dbReference type="RuleBase" id="RU362026"/>
    </source>
</evidence>